<dbReference type="SUPFAM" id="SSF55729">
    <property type="entry name" value="Acyl-CoA N-acyltransferases (Nat)"/>
    <property type="match status" value="1"/>
</dbReference>
<name>A0A550C5Q3_9AGAR</name>
<dbReference type="PROSITE" id="PS51186">
    <property type="entry name" value="GNAT"/>
    <property type="match status" value="1"/>
</dbReference>
<dbReference type="PANTHER" id="PTHR42791:SF1">
    <property type="entry name" value="N-ACETYLTRANSFERASE DOMAIN-CONTAINING PROTEIN"/>
    <property type="match status" value="1"/>
</dbReference>
<accession>A0A550C5Q3</accession>
<dbReference type="EMBL" id="VDMD01000023">
    <property type="protein sequence ID" value="TRM60117.1"/>
    <property type="molecule type" value="Genomic_DNA"/>
</dbReference>
<dbReference type="PANTHER" id="PTHR42791">
    <property type="entry name" value="GNAT FAMILY ACETYLTRANSFERASE"/>
    <property type="match status" value="1"/>
</dbReference>
<proteinExistence type="predicted"/>
<dbReference type="OrthoDB" id="61113at2759"/>
<protein>
    <recommendedName>
        <fullName evidence="1">N-acetyltransferase domain-containing protein</fullName>
    </recommendedName>
</protein>
<evidence type="ECO:0000259" key="1">
    <source>
        <dbReference type="PROSITE" id="PS51186"/>
    </source>
</evidence>
<evidence type="ECO:0000313" key="2">
    <source>
        <dbReference type="EMBL" id="TRM60117.1"/>
    </source>
</evidence>
<dbReference type="Pfam" id="PF00583">
    <property type="entry name" value="Acetyltransf_1"/>
    <property type="match status" value="1"/>
</dbReference>
<dbReference type="InterPro" id="IPR000182">
    <property type="entry name" value="GNAT_dom"/>
</dbReference>
<organism evidence="2 3">
    <name type="scientific">Schizophyllum amplum</name>
    <dbReference type="NCBI Taxonomy" id="97359"/>
    <lineage>
        <taxon>Eukaryota</taxon>
        <taxon>Fungi</taxon>
        <taxon>Dikarya</taxon>
        <taxon>Basidiomycota</taxon>
        <taxon>Agaricomycotina</taxon>
        <taxon>Agaricomycetes</taxon>
        <taxon>Agaricomycetidae</taxon>
        <taxon>Agaricales</taxon>
        <taxon>Schizophyllaceae</taxon>
        <taxon>Schizophyllum</taxon>
    </lineage>
</organism>
<dbReference type="GO" id="GO:0016747">
    <property type="term" value="F:acyltransferase activity, transferring groups other than amino-acyl groups"/>
    <property type="evidence" value="ECO:0007669"/>
    <property type="project" value="InterPro"/>
</dbReference>
<dbReference type="InterPro" id="IPR016181">
    <property type="entry name" value="Acyl_CoA_acyltransferase"/>
</dbReference>
<keyword evidence="3" id="KW-1185">Reference proteome</keyword>
<feature type="domain" description="N-acetyltransferase" evidence="1">
    <location>
        <begin position="63"/>
        <end position="217"/>
    </location>
</feature>
<gene>
    <name evidence="2" type="ORF">BD626DRAFT_505576</name>
</gene>
<evidence type="ECO:0000313" key="3">
    <source>
        <dbReference type="Proteomes" id="UP000320762"/>
    </source>
</evidence>
<reference evidence="2 3" key="1">
    <citation type="journal article" date="2019" name="New Phytol.">
        <title>Comparative genomics reveals unique wood-decay strategies and fruiting body development in the Schizophyllaceae.</title>
        <authorList>
            <person name="Almasi E."/>
            <person name="Sahu N."/>
            <person name="Krizsan K."/>
            <person name="Balint B."/>
            <person name="Kovacs G.M."/>
            <person name="Kiss B."/>
            <person name="Cseklye J."/>
            <person name="Drula E."/>
            <person name="Henrissat B."/>
            <person name="Nagy I."/>
            <person name="Chovatia M."/>
            <person name="Adam C."/>
            <person name="LaButti K."/>
            <person name="Lipzen A."/>
            <person name="Riley R."/>
            <person name="Grigoriev I.V."/>
            <person name="Nagy L.G."/>
        </authorList>
    </citation>
    <scope>NUCLEOTIDE SEQUENCE [LARGE SCALE GENOMIC DNA]</scope>
    <source>
        <strain evidence="2 3">NL-1724</strain>
    </source>
</reference>
<dbReference type="Gene3D" id="3.40.630.30">
    <property type="match status" value="1"/>
</dbReference>
<dbReference type="Proteomes" id="UP000320762">
    <property type="component" value="Unassembled WGS sequence"/>
</dbReference>
<comment type="caution">
    <text evidence="2">The sequence shown here is derived from an EMBL/GenBank/DDBJ whole genome shotgun (WGS) entry which is preliminary data.</text>
</comment>
<dbReference type="InterPro" id="IPR052523">
    <property type="entry name" value="Trichothecene_AcTrans"/>
</dbReference>
<dbReference type="AlphaFoldDB" id="A0A550C5Q3"/>
<dbReference type="STRING" id="97359.A0A550C5Q3"/>
<sequence>MSETATFPYTIRRVPSPTQEEIAAIVDVVVEAWRTAPATIIAYGEHIDTIVRPRAEMGINAVLNTGQVFVCEDPKANRIVGVTAWVPPGRDLYDEPAEGVAIWNTLSALLPEKERQVVAKAGERMNTFTEQALGPSTKHDEWYLFLVGVHSSYAGQRIASTMIAEQLKQTDPYSVALECNENRVKLYERLGWEVKGREAIAGLGGELSFCAMLRPPTSGRK</sequence>